<dbReference type="RefSeq" id="WP_379734540.1">
    <property type="nucleotide sequence ID" value="NZ_JBHRVV010000001.1"/>
</dbReference>
<organism evidence="1 2">
    <name type="scientific">Massilia haematophila</name>
    <dbReference type="NCBI Taxonomy" id="457923"/>
    <lineage>
        <taxon>Bacteria</taxon>
        <taxon>Pseudomonadati</taxon>
        <taxon>Pseudomonadota</taxon>
        <taxon>Betaproteobacteria</taxon>
        <taxon>Burkholderiales</taxon>
        <taxon>Oxalobacteraceae</taxon>
        <taxon>Telluria group</taxon>
        <taxon>Massilia</taxon>
    </lineage>
</organism>
<gene>
    <name evidence="1" type="ORF">ACFOPH_07650</name>
</gene>
<proteinExistence type="predicted"/>
<protein>
    <submittedName>
        <fullName evidence="1">Uncharacterized protein</fullName>
    </submittedName>
</protein>
<dbReference type="EMBL" id="JBHRVV010000001">
    <property type="protein sequence ID" value="MFC3458115.1"/>
    <property type="molecule type" value="Genomic_DNA"/>
</dbReference>
<evidence type="ECO:0000313" key="1">
    <source>
        <dbReference type="EMBL" id="MFC3458115.1"/>
    </source>
</evidence>
<dbReference type="Proteomes" id="UP001595665">
    <property type="component" value="Unassembled WGS sequence"/>
</dbReference>
<accession>A0ABV7PHG9</accession>
<sequence>MNIGVNSTPFEITCHWIDVCLDRMRVLGYRDGKEISWVSMPGESVNARANPGDIARISHEIGIRDGLIVKLHQATGDFCKTRSTADVKYVGMRQAMYALFAKEVWRDTHLWLFRFGLSFTVFHEVGHLNQQHGLFRRKLGLRAGNHSLDDDAHVEYADGDAELTGEEALLAQTLERCADFEGVKRTMDVIRAMSSTPDGKPQHREQTTRMVWLALVGMCIFCYLLHEERGSRQLYPLLGGHPRPSARMLEIVRDTHQYILRYPDFFPLSEDPDACLDFLEEAVITASQFWHSRSSSPEIPTVHAEMQDSADYLRWRESIRTKWNEIVPVLNAQRICKGAELPELPSAA</sequence>
<comment type="caution">
    <text evidence="1">The sequence shown here is derived from an EMBL/GenBank/DDBJ whole genome shotgun (WGS) entry which is preliminary data.</text>
</comment>
<reference evidence="2" key="1">
    <citation type="journal article" date="2019" name="Int. J. Syst. Evol. Microbiol.">
        <title>The Global Catalogue of Microorganisms (GCM) 10K type strain sequencing project: providing services to taxonomists for standard genome sequencing and annotation.</title>
        <authorList>
            <consortium name="The Broad Institute Genomics Platform"/>
            <consortium name="The Broad Institute Genome Sequencing Center for Infectious Disease"/>
            <person name="Wu L."/>
            <person name="Ma J."/>
        </authorList>
    </citation>
    <scope>NUCLEOTIDE SEQUENCE [LARGE SCALE GENOMIC DNA]</scope>
    <source>
        <strain evidence="2">CCM 7480</strain>
    </source>
</reference>
<name>A0ABV7PHG9_9BURK</name>
<keyword evidence="2" id="KW-1185">Reference proteome</keyword>
<evidence type="ECO:0000313" key="2">
    <source>
        <dbReference type="Proteomes" id="UP001595665"/>
    </source>
</evidence>